<organism evidence="1 2">
    <name type="scientific">Austropuccinia psidii MF-1</name>
    <dbReference type="NCBI Taxonomy" id="1389203"/>
    <lineage>
        <taxon>Eukaryota</taxon>
        <taxon>Fungi</taxon>
        <taxon>Dikarya</taxon>
        <taxon>Basidiomycota</taxon>
        <taxon>Pucciniomycotina</taxon>
        <taxon>Pucciniomycetes</taxon>
        <taxon>Pucciniales</taxon>
        <taxon>Sphaerophragmiaceae</taxon>
        <taxon>Austropuccinia</taxon>
    </lineage>
</organism>
<dbReference type="Proteomes" id="UP000765509">
    <property type="component" value="Unassembled WGS sequence"/>
</dbReference>
<gene>
    <name evidence="1" type="ORF">O181_026717</name>
</gene>
<protein>
    <submittedName>
        <fullName evidence="1">Uncharacterized protein</fullName>
    </submittedName>
</protein>
<proteinExistence type="predicted"/>
<sequence>MGVAVILTWNQVGANWPHHIFYGQLVPSGALWPFGHTLPSLASLANFHITNPQACLWAVIQGPRFVGQLGPFWHNPMRPKGGSQVGPKPQLDPPEPILAISPKDTKMAIEPVGPNLGHGPLFQPWPLATTRGHQTSSASTPLNLRGVLSIP</sequence>
<accession>A0A9Q3H110</accession>
<dbReference type="AlphaFoldDB" id="A0A9Q3H110"/>
<dbReference type="EMBL" id="AVOT02008915">
    <property type="protein sequence ID" value="MBW0487002.1"/>
    <property type="molecule type" value="Genomic_DNA"/>
</dbReference>
<evidence type="ECO:0000313" key="1">
    <source>
        <dbReference type="EMBL" id="MBW0487002.1"/>
    </source>
</evidence>
<name>A0A9Q3H110_9BASI</name>
<comment type="caution">
    <text evidence="1">The sequence shown here is derived from an EMBL/GenBank/DDBJ whole genome shotgun (WGS) entry which is preliminary data.</text>
</comment>
<reference evidence="1" key="1">
    <citation type="submission" date="2021-03" db="EMBL/GenBank/DDBJ databases">
        <title>Draft genome sequence of rust myrtle Austropuccinia psidii MF-1, a brazilian biotype.</title>
        <authorList>
            <person name="Quecine M.C."/>
            <person name="Pachon D.M.R."/>
            <person name="Bonatelli M.L."/>
            <person name="Correr F.H."/>
            <person name="Franceschini L.M."/>
            <person name="Leite T.F."/>
            <person name="Margarido G.R.A."/>
            <person name="Almeida C.A."/>
            <person name="Ferrarezi J.A."/>
            <person name="Labate C.A."/>
        </authorList>
    </citation>
    <scope>NUCLEOTIDE SEQUENCE</scope>
    <source>
        <strain evidence="1">MF-1</strain>
    </source>
</reference>
<evidence type="ECO:0000313" key="2">
    <source>
        <dbReference type="Proteomes" id="UP000765509"/>
    </source>
</evidence>
<keyword evidence="2" id="KW-1185">Reference proteome</keyword>